<proteinExistence type="predicted"/>
<dbReference type="RefSeq" id="WP_344984273.1">
    <property type="nucleotide sequence ID" value="NZ_BAAAXV010000001.1"/>
</dbReference>
<reference evidence="1 2" key="1">
    <citation type="submission" date="2024-09" db="EMBL/GenBank/DDBJ databases">
        <authorList>
            <person name="Sun Q."/>
            <person name="Mori K."/>
        </authorList>
    </citation>
    <scope>NUCLEOTIDE SEQUENCE [LARGE SCALE GENOMIC DNA]</scope>
    <source>
        <strain evidence="1 2">JCM 3143</strain>
    </source>
</reference>
<dbReference type="Proteomes" id="UP001589532">
    <property type="component" value="Unassembled WGS sequence"/>
</dbReference>
<dbReference type="EMBL" id="JBHMBW010000019">
    <property type="protein sequence ID" value="MFB9625735.1"/>
    <property type="molecule type" value="Genomic_DNA"/>
</dbReference>
<protein>
    <recommendedName>
        <fullName evidence="3">WXG100 family type VII secretion target</fullName>
    </recommendedName>
</protein>
<evidence type="ECO:0008006" key="3">
    <source>
        <dbReference type="Google" id="ProtNLM"/>
    </source>
</evidence>
<keyword evidence="2" id="KW-1185">Reference proteome</keyword>
<organism evidence="1 2">
    <name type="scientific">Nonomuraea helvata</name>
    <dbReference type="NCBI Taxonomy" id="37484"/>
    <lineage>
        <taxon>Bacteria</taxon>
        <taxon>Bacillati</taxon>
        <taxon>Actinomycetota</taxon>
        <taxon>Actinomycetes</taxon>
        <taxon>Streptosporangiales</taxon>
        <taxon>Streptosporangiaceae</taxon>
        <taxon>Nonomuraea</taxon>
    </lineage>
</organism>
<name>A0ABV5S237_9ACTN</name>
<evidence type="ECO:0000313" key="2">
    <source>
        <dbReference type="Proteomes" id="UP001589532"/>
    </source>
</evidence>
<gene>
    <name evidence="1" type="ORF">ACFFSA_21850</name>
</gene>
<sequence length="111" mass="12085">MSIRGLARLFDDIGDDVVALHRGSTSLATTSDLVGGDDDGRAFAEWYSDGYDSLTDAMKRIADRNFSSAGNFRDLEKLWTWLETEIINTLPSIPDVGEAPIPQAPPLKEGA</sequence>
<accession>A0ABV5S237</accession>
<evidence type="ECO:0000313" key="1">
    <source>
        <dbReference type="EMBL" id="MFB9625735.1"/>
    </source>
</evidence>
<comment type="caution">
    <text evidence="1">The sequence shown here is derived from an EMBL/GenBank/DDBJ whole genome shotgun (WGS) entry which is preliminary data.</text>
</comment>